<dbReference type="InterPro" id="IPR051236">
    <property type="entry name" value="HAT_RTT109-like"/>
</dbReference>
<dbReference type="EMBL" id="PDNA01000009">
    <property type="protein sequence ID" value="PGH27206.1"/>
    <property type="molecule type" value="Genomic_DNA"/>
</dbReference>
<dbReference type="AlphaFoldDB" id="A0A2B7YZU6"/>
<dbReference type="InterPro" id="IPR039559">
    <property type="entry name" value="AIM6_PI-PLC-like_dom"/>
</dbReference>
<organism evidence="2 3">
    <name type="scientific">Polytolypa hystricis (strain UAMH7299)</name>
    <dbReference type="NCBI Taxonomy" id="1447883"/>
    <lineage>
        <taxon>Eukaryota</taxon>
        <taxon>Fungi</taxon>
        <taxon>Dikarya</taxon>
        <taxon>Ascomycota</taxon>
        <taxon>Pezizomycotina</taxon>
        <taxon>Eurotiomycetes</taxon>
        <taxon>Eurotiomycetidae</taxon>
        <taxon>Onygenales</taxon>
        <taxon>Onygenales incertae sedis</taxon>
        <taxon>Polytolypa</taxon>
    </lineage>
</organism>
<dbReference type="PANTHER" id="PTHR31571">
    <property type="entry name" value="ALTERED INHERITANCE OF MITOCHONDRIA PROTEIN 6"/>
    <property type="match status" value="1"/>
</dbReference>
<dbReference type="Proteomes" id="UP000224634">
    <property type="component" value="Unassembled WGS sequence"/>
</dbReference>
<name>A0A2B7YZU6_POLH7</name>
<protein>
    <submittedName>
        <fullName evidence="2">Uncharacterized protein</fullName>
    </submittedName>
</protein>
<keyword evidence="3" id="KW-1185">Reference proteome</keyword>
<evidence type="ECO:0000313" key="2">
    <source>
        <dbReference type="EMBL" id="PGH27206.1"/>
    </source>
</evidence>
<reference evidence="2 3" key="1">
    <citation type="submission" date="2017-10" db="EMBL/GenBank/DDBJ databases">
        <title>Comparative genomics in systemic dimorphic fungi from Ajellomycetaceae.</title>
        <authorList>
            <person name="Munoz J.F."/>
            <person name="Mcewen J.G."/>
            <person name="Clay O.K."/>
            <person name="Cuomo C.A."/>
        </authorList>
    </citation>
    <scope>NUCLEOTIDE SEQUENCE [LARGE SCALE GENOMIC DNA]</scope>
    <source>
        <strain evidence="2 3">UAMH7299</strain>
    </source>
</reference>
<comment type="similarity">
    <text evidence="1">Belongs to the AIM6 family.</text>
</comment>
<dbReference type="SUPFAM" id="SSF51695">
    <property type="entry name" value="PLC-like phosphodiesterases"/>
    <property type="match status" value="1"/>
</dbReference>
<evidence type="ECO:0000313" key="3">
    <source>
        <dbReference type="Proteomes" id="UP000224634"/>
    </source>
</evidence>
<dbReference type="CDD" id="cd08577">
    <property type="entry name" value="PI-PLCc_GDPD_SF_unchar3"/>
    <property type="match status" value="1"/>
</dbReference>
<dbReference type="STRING" id="1447883.A0A2B7YZU6"/>
<dbReference type="OrthoDB" id="4153866at2759"/>
<dbReference type="PANTHER" id="PTHR31571:SF5">
    <property type="entry name" value="ALTERED INHERITANCE OF MITOCHONDRIA PROTEIN 6"/>
    <property type="match status" value="1"/>
</dbReference>
<evidence type="ECO:0000256" key="1">
    <source>
        <dbReference type="ARBA" id="ARBA00008858"/>
    </source>
</evidence>
<comment type="caution">
    <text evidence="2">The sequence shown here is derived from an EMBL/GenBank/DDBJ whole genome shotgun (WGS) entry which is preliminary data.</text>
</comment>
<dbReference type="GO" id="GO:0006629">
    <property type="term" value="P:lipid metabolic process"/>
    <property type="evidence" value="ECO:0007669"/>
    <property type="project" value="InterPro"/>
</dbReference>
<sequence>MKLASIMDYALPLTLGLSTPLYAAPISAPLQNILKNTDRSPLYRYPTDLTRGIIPIPAHSHNDYWRDIPFYSALSAGCISVEADVWLYDDALLVGHDESSLTESRTLQSLYIDPILDVLHRQNPSNPYLSEPTRNGVFDTSRSQTLYLFIDIKSPGPETWPHVVSALQPLRDAGYLTTVTNNKTLTPGPVTVIGTGNTPLDQIISAADRDYFFDAPLAEMVDDETGSKWSPLISPIASTSLEATVGQVAMASSEDGEEQQSLLNSTQLNTLRQQINAAKARGIGARYWQTPSWPVRLRNGVWRTLLREGVALLNADDLDALGGYF</sequence>
<accession>A0A2B7YZU6</accession>
<dbReference type="InterPro" id="IPR017946">
    <property type="entry name" value="PLC-like_Pdiesterase_TIM-brl"/>
</dbReference>
<proteinExistence type="inferred from homology"/>
<gene>
    <name evidence="2" type="ORF">AJ80_01163</name>
</gene>
<dbReference type="GO" id="GO:0008081">
    <property type="term" value="F:phosphoric diester hydrolase activity"/>
    <property type="evidence" value="ECO:0007669"/>
    <property type="project" value="InterPro"/>
</dbReference>